<dbReference type="GO" id="GO:0046872">
    <property type="term" value="F:metal ion binding"/>
    <property type="evidence" value="ECO:0007669"/>
    <property type="project" value="UniProtKB-KW"/>
</dbReference>
<reference evidence="1 2" key="1">
    <citation type="submission" date="2016-04" db="EMBL/GenBank/DDBJ databases">
        <title>The genome of Intoshia linei affirms orthonectids as highly simplified spiralians.</title>
        <authorList>
            <person name="Mikhailov K.V."/>
            <person name="Slusarev G.S."/>
            <person name="Nikitin M.A."/>
            <person name="Logacheva M.D."/>
            <person name="Penin A."/>
            <person name="Aleoshin V."/>
            <person name="Panchin Y.V."/>
        </authorList>
    </citation>
    <scope>NUCLEOTIDE SEQUENCE [LARGE SCALE GENOMIC DNA]</scope>
    <source>
        <strain evidence="1">Intl2013</strain>
        <tissue evidence="1">Whole animal</tissue>
    </source>
</reference>
<organism evidence="1 2">
    <name type="scientific">Intoshia linei</name>
    <dbReference type="NCBI Taxonomy" id="1819745"/>
    <lineage>
        <taxon>Eukaryota</taxon>
        <taxon>Metazoa</taxon>
        <taxon>Spiralia</taxon>
        <taxon>Lophotrochozoa</taxon>
        <taxon>Mesozoa</taxon>
        <taxon>Orthonectida</taxon>
        <taxon>Rhopaluridae</taxon>
        <taxon>Intoshia</taxon>
    </lineage>
</organism>
<dbReference type="AlphaFoldDB" id="A0A177B6S3"/>
<dbReference type="EMBL" id="LWCA01000201">
    <property type="protein sequence ID" value="OAF69997.1"/>
    <property type="molecule type" value="Genomic_DNA"/>
</dbReference>
<feature type="non-terminal residue" evidence="1">
    <location>
        <position position="231"/>
    </location>
</feature>
<dbReference type="PANTHER" id="PTHR10537:SF3">
    <property type="entry name" value="DNA PRIMASE LARGE SUBUNIT"/>
    <property type="match status" value="1"/>
</dbReference>
<comment type="caution">
    <text evidence="1">The sequence shown here is derived from an EMBL/GenBank/DDBJ whole genome shotgun (WGS) entry which is preliminary data.</text>
</comment>
<dbReference type="InterPro" id="IPR007238">
    <property type="entry name" value="DNA_primase_lsu_euk/arc"/>
</dbReference>
<evidence type="ECO:0008006" key="3">
    <source>
        <dbReference type="Google" id="ProtNLM"/>
    </source>
</evidence>
<dbReference type="GO" id="GO:0006270">
    <property type="term" value="P:DNA replication initiation"/>
    <property type="evidence" value="ECO:0007669"/>
    <property type="project" value="TreeGrafter"/>
</dbReference>
<keyword evidence="2" id="KW-1185">Reference proteome</keyword>
<dbReference type="Pfam" id="PF26466">
    <property type="entry name" value="DNA_primase_lrg_N"/>
    <property type="match status" value="1"/>
</dbReference>
<dbReference type="PANTHER" id="PTHR10537">
    <property type="entry name" value="DNA PRIMASE LARGE SUBUNIT"/>
    <property type="match status" value="1"/>
</dbReference>
<evidence type="ECO:0000313" key="2">
    <source>
        <dbReference type="Proteomes" id="UP000078046"/>
    </source>
</evidence>
<accession>A0A177B6S3</accession>
<proteinExistence type="predicted"/>
<dbReference type="GO" id="GO:0005658">
    <property type="term" value="C:alpha DNA polymerase:primase complex"/>
    <property type="evidence" value="ECO:0007669"/>
    <property type="project" value="TreeGrafter"/>
</dbReference>
<dbReference type="GO" id="GO:0051539">
    <property type="term" value="F:4 iron, 4 sulfur cluster binding"/>
    <property type="evidence" value="ECO:0007669"/>
    <property type="project" value="UniProtKB-KW"/>
</dbReference>
<sequence>MDVSFITTASNNKSICELETKTFRNLSLYSKPPREKISLDEFEQLAADRIALLKLFETAFIKHGHIGENYNVWIKKQYTDNLSKSNLKIKLKSDIDVRHDTISHFLLRLHYCQTKESRRWLVRQELELFKYRCSITSKNDLDYFISEINLNYIKITNEDKIEIIQQLSDSLKAPIDVLKNSTIYKIRFEHVNDLVRTRNVFLKKGYAYVPLIFIEKILSQRFRCQLLKALT</sequence>
<protein>
    <recommendedName>
        <fullName evidence="3">DNA primase large subunit</fullName>
    </recommendedName>
</protein>
<dbReference type="Proteomes" id="UP000078046">
    <property type="component" value="Unassembled WGS sequence"/>
</dbReference>
<dbReference type="Gene3D" id="1.20.930.80">
    <property type="match status" value="1"/>
</dbReference>
<gene>
    <name evidence="1" type="ORF">A3Q56_02217</name>
</gene>
<dbReference type="GO" id="GO:0006269">
    <property type="term" value="P:DNA replication, synthesis of primer"/>
    <property type="evidence" value="ECO:0007669"/>
    <property type="project" value="UniProtKB-KW"/>
</dbReference>
<evidence type="ECO:0000313" key="1">
    <source>
        <dbReference type="EMBL" id="OAF69997.1"/>
    </source>
</evidence>
<name>A0A177B6S3_9BILA</name>
<dbReference type="OrthoDB" id="421393at2759"/>